<dbReference type="Gene3D" id="3.30.420.40">
    <property type="match status" value="2"/>
</dbReference>
<dbReference type="GO" id="GO:0016773">
    <property type="term" value="F:phosphotransferase activity, alcohol group as acceptor"/>
    <property type="evidence" value="ECO:0007669"/>
    <property type="project" value="InterPro"/>
</dbReference>
<gene>
    <name evidence="7" type="ORF">SAMN04488054_101182</name>
</gene>
<reference evidence="7 8" key="1">
    <citation type="submission" date="2016-10" db="EMBL/GenBank/DDBJ databases">
        <authorList>
            <person name="de Groot N.N."/>
        </authorList>
    </citation>
    <scope>NUCLEOTIDE SEQUENCE [LARGE SCALE GENOMIC DNA]</scope>
    <source>
        <strain evidence="7 8">CGMCC 1.6134</strain>
    </source>
</reference>
<keyword evidence="8" id="KW-1185">Reference proteome</keyword>
<dbReference type="GO" id="GO:0005975">
    <property type="term" value="P:carbohydrate metabolic process"/>
    <property type="evidence" value="ECO:0007669"/>
    <property type="project" value="InterPro"/>
</dbReference>
<proteinExistence type="inferred from homology"/>
<dbReference type="EMBL" id="FOTY01000001">
    <property type="protein sequence ID" value="SFL48691.1"/>
    <property type="molecule type" value="Genomic_DNA"/>
</dbReference>
<dbReference type="Proteomes" id="UP000199668">
    <property type="component" value="Unassembled WGS sequence"/>
</dbReference>
<dbReference type="GO" id="GO:0016301">
    <property type="term" value="F:kinase activity"/>
    <property type="evidence" value="ECO:0007669"/>
    <property type="project" value="UniProtKB-KW"/>
</dbReference>
<dbReference type="InterPro" id="IPR018484">
    <property type="entry name" value="FGGY_N"/>
</dbReference>
<evidence type="ECO:0000256" key="2">
    <source>
        <dbReference type="ARBA" id="ARBA00022679"/>
    </source>
</evidence>
<keyword evidence="3 4" id="KW-0418">Kinase</keyword>
<dbReference type="InterPro" id="IPR000577">
    <property type="entry name" value="Carb_kinase_FGGY"/>
</dbReference>
<dbReference type="Pfam" id="PF00370">
    <property type="entry name" value="FGGY_N"/>
    <property type="match status" value="1"/>
</dbReference>
<dbReference type="InterPro" id="IPR018485">
    <property type="entry name" value="FGGY_C"/>
</dbReference>
<dbReference type="PROSITE" id="PS00933">
    <property type="entry name" value="FGGY_KINASES_1"/>
    <property type="match status" value="1"/>
</dbReference>
<dbReference type="CDD" id="cd07770">
    <property type="entry name" value="ASKHA_NBD_FGGY_GntK"/>
    <property type="match status" value="1"/>
</dbReference>
<dbReference type="PANTHER" id="PTHR43095">
    <property type="entry name" value="SUGAR KINASE"/>
    <property type="match status" value="1"/>
</dbReference>
<name>A0A1I4I4E7_9BACI</name>
<organism evidence="7 8">
    <name type="scientific">Salibacterium qingdaonense</name>
    <dbReference type="NCBI Taxonomy" id="266892"/>
    <lineage>
        <taxon>Bacteria</taxon>
        <taxon>Bacillati</taxon>
        <taxon>Bacillota</taxon>
        <taxon>Bacilli</taxon>
        <taxon>Bacillales</taxon>
        <taxon>Bacillaceae</taxon>
    </lineage>
</organism>
<dbReference type="InterPro" id="IPR050406">
    <property type="entry name" value="FGGY_Carb_Kinase"/>
</dbReference>
<dbReference type="OrthoDB" id="9805576at2"/>
<feature type="domain" description="Carbohydrate kinase FGGY C-terminal" evidence="6">
    <location>
        <begin position="257"/>
        <end position="453"/>
    </location>
</feature>
<dbReference type="AlphaFoldDB" id="A0A1I4I4E7"/>
<dbReference type="SUPFAM" id="SSF53067">
    <property type="entry name" value="Actin-like ATPase domain"/>
    <property type="match status" value="2"/>
</dbReference>
<evidence type="ECO:0000259" key="6">
    <source>
        <dbReference type="Pfam" id="PF02782"/>
    </source>
</evidence>
<comment type="similarity">
    <text evidence="1 4">Belongs to the FGGY kinase family.</text>
</comment>
<evidence type="ECO:0000259" key="5">
    <source>
        <dbReference type="Pfam" id="PF00370"/>
    </source>
</evidence>
<evidence type="ECO:0000313" key="7">
    <source>
        <dbReference type="EMBL" id="SFL48691.1"/>
    </source>
</evidence>
<dbReference type="InterPro" id="IPR018483">
    <property type="entry name" value="Carb_kinase_FGGY_CS"/>
</dbReference>
<accession>A0A1I4I4E7</accession>
<sequence>MSRQVVIGLDIGTTSTKCLAYDVNGEIHAEQEAEYTLYSPDPSRKEQDPDEILKAVKKTLSHVVCEVQKKGAVVAGAGFSAAMHSLLALDDSGNILTNAVTWADQRSVKEAEELKEDGGHELYLRTGTPVHPMSPLTKLMWFQRNQPDIFERAAKWISIKEYVIYQLFGRFLVDHSIASATGLFELKTKQWDDKALRTAGITVDQLSELVPATYRMKGLTREAAEELDIDPDTPFVIGASDGVLANIGAGAVSPGQAACSIGTSGAVRTVVDKPTLDPKGRIFCYELTEDKWVIGGPINNGGIALQWIKEQLYPDLDGAPASKEESTFDEMTKRASAIQPGADGLVFLPYLMGERAPFWDSDTKGVFFGLTLNHGRDHMVRSVLEGVMYQMYSVVIALTESGVQPTEYRCGGGFARSELWRQMMADIFEEDIVFPESHQGSCFGAAWLAMYALEMVPDLSSVRDLIKTTLKHQPVEENVTAYRDIKPIFLRLARGLHDEFKAISDVQRRHASGKRTLSSSD</sequence>
<dbReference type="PROSITE" id="PS00445">
    <property type="entry name" value="FGGY_KINASES_2"/>
    <property type="match status" value="1"/>
</dbReference>
<evidence type="ECO:0000313" key="8">
    <source>
        <dbReference type="Proteomes" id="UP000199668"/>
    </source>
</evidence>
<feature type="domain" description="Carbohydrate kinase FGGY N-terminal" evidence="5">
    <location>
        <begin position="6"/>
        <end position="248"/>
    </location>
</feature>
<dbReference type="PIRSF" id="PIRSF000538">
    <property type="entry name" value="GlpK"/>
    <property type="match status" value="1"/>
</dbReference>
<evidence type="ECO:0000256" key="3">
    <source>
        <dbReference type="ARBA" id="ARBA00022777"/>
    </source>
</evidence>
<evidence type="ECO:0000256" key="1">
    <source>
        <dbReference type="ARBA" id="ARBA00009156"/>
    </source>
</evidence>
<keyword evidence="2 4" id="KW-0808">Transferase</keyword>
<dbReference type="InterPro" id="IPR043129">
    <property type="entry name" value="ATPase_NBD"/>
</dbReference>
<dbReference type="STRING" id="266892.SAMN04488054_101182"/>
<protein>
    <submittedName>
        <fullName evidence="7">Gluconokinase</fullName>
    </submittedName>
</protein>
<evidence type="ECO:0000256" key="4">
    <source>
        <dbReference type="RuleBase" id="RU003733"/>
    </source>
</evidence>
<dbReference type="PANTHER" id="PTHR43095:SF2">
    <property type="entry name" value="GLUCONOKINASE"/>
    <property type="match status" value="1"/>
</dbReference>
<dbReference type="RefSeq" id="WP_090925153.1">
    <property type="nucleotide sequence ID" value="NZ_FOTY01000001.1"/>
</dbReference>
<dbReference type="Pfam" id="PF02782">
    <property type="entry name" value="FGGY_C"/>
    <property type="match status" value="1"/>
</dbReference>